<proteinExistence type="predicted"/>
<keyword evidence="5" id="KW-1185">Reference proteome</keyword>
<dbReference type="RefSeq" id="WP_145377952.1">
    <property type="nucleotide sequence ID" value="NZ_CP036276.1"/>
</dbReference>
<feature type="transmembrane region" description="Helical" evidence="2">
    <location>
        <begin position="395"/>
        <end position="416"/>
    </location>
</feature>
<evidence type="ECO:0000256" key="3">
    <source>
        <dbReference type="SAM" id="SignalP"/>
    </source>
</evidence>
<dbReference type="SUPFAM" id="SSF52317">
    <property type="entry name" value="Class I glutamine amidotransferase-like"/>
    <property type="match status" value="1"/>
</dbReference>
<keyword evidence="4" id="KW-0808">Transferase</keyword>
<reference evidence="4 5" key="1">
    <citation type="submission" date="2019-02" db="EMBL/GenBank/DDBJ databases">
        <title>Deep-cultivation of Planctomycetes and their phenomic and genomic characterization uncovers novel biology.</title>
        <authorList>
            <person name="Wiegand S."/>
            <person name="Jogler M."/>
            <person name="Boedeker C."/>
            <person name="Pinto D."/>
            <person name="Vollmers J."/>
            <person name="Rivas-Marin E."/>
            <person name="Kohn T."/>
            <person name="Peeters S.H."/>
            <person name="Heuer A."/>
            <person name="Rast P."/>
            <person name="Oberbeckmann S."/>
            <person name="Bunk B."/>
            <person name="Jeske O."/>
            <person name="Meyerdierks A."/>
            <person name="Storesund J.E."/>
            <person name="Kallscheuer N."/>
            <person name="Luecker S."/>
            <person name="Lage O.M."/>
            <person name="Pohl T."/>
            <person name="Merkel B.J."/>
            <person name="Hornburger P."/>
            <person name="Mueller R.-W."/>
            <person name="Bruemmer F."/>
            <person name="Labrenz M."/>
            <person name="Spormann A.M."/>
            <person name="Op den Camp H."/>
            <person name="Overmann J."/>
            <person name="Amann R."/>
            <person name="Jetten M.S.M."/>
            <person name="Mascher T."/>
            <person name="Medema M.H."/>
            <person name="Devos D.P."/>
            <person name="Kaster A.-K."/>
            <person name="Ovreas L."/>
            <person name="Rohde M."/>
            <person name="Galperin M.Y."/>
            <person name="Jogler C."/>
        </authorList>
    </citation>
    <scope>NUCLEOTIDE SEQUENCE [LARGE SCALE GENOMIC DNA]</scope>
    <source>
        <strain evidence="4 5">Mal52</strain>
    </source>
</reference>
<feature type="transmembrane region" description="Helical" evidence="2">
    <location>
        <begin position="428"/>
        <end position="447"/>
    </location>
</feature>
<sequence precursor="true">MRFPPFLTSLTAATVFCCLLLGSASTRVVGAEEPSPATIDDLAVGFDGYYKVGEWSPLFVTVSAATDCSARLVVSVPDIDADMSVLTSETVELAAGKPFRFESRFKTGRANGELRIRVETDAGPIASKLLRVSDESPQFREGLLPAQQLWVAIGDPAGLETPSVEGAVESEITVEVGKPVIAHISVENLPSIWQSYTAIDALIVAAAATTPEQKPFPAEITEPQSAAVALWVRCGGYLIFSLGRDVEAYDKSPLAKWMPVKVIGQAETRQLGDVESIAGQRDPLPRFRGVKTAVISENEADFDGVVVKRGRTGPTLLRMPYGLGRIVFFTIDVNLPPIKGWKAATALLENLVNGETRSDLQSQQTASGQLSKRGITDLSSQFLATLQDWDNVPRISVWTVLGLIALYGLLIGPLDYWIVQKVFKKPELTWVTFPLFVALAGGLAIWMSTASHSKTVQVKQTSFIDLDTSTEQLLVRSWFGVYSPENKLYTIEAQPEPFADDKTAPREIELSWLALAEDAVGGLNRQGGIHLTDRTYDYGTDEVTMKNVPIGHWSAKSFLAQWDTTRSGLVDNQLESSGMGRMRGRISHSFPVPLRDCVLAYGGQAYLIDQLAPYQQWRPNAPQSRELRSFLTGLVAKQKTMDDNKASFDEFFEERTTYNPDDRDLENVSRMLTFYETAGGAAYTGLAHDVSPELDYSKHLRLGRAVLLARIDLSPTTIHVDGVTPENTQQETFVRILLPVRKTDVSGGRRTLPTTDVAPPPRPKR</sequence>
<feature type="chain" id="PRO_5022119432" evidence="3">
    <location>
        <begin position="32"/>
        <end position="765"/>
    </location>
</feature>
<keyword evidence="2" id="KW-1133">Transmembrane helix</keyword>
<accession>A0A517ZSS9</accession>
<dbReference type="AlphaFoldDB" id="A0A517ZSS9"/>
<dbReference type="Proteomes" id="UP000319383">
    <property type="component" value="Chromosome"/>
</dbReference>
<protein>
    <submittedName>
        <fullName evidence="4">MraY-like glycosyltransferase</fullName>
    </submittedName>
</protein>
<feature type="signal peptide" evidence="3">
    <location>
        <begin position="1"/>
        <end position="31"/>
    </location>
</feature>
<gene>
    <name evidence="4" type="ORF">Mal52_39980</name>
</gene>
<dbReference type="InterPro" id="IPR029062">
    <property type="entry name" value="Class_I_gatase-like"/>
</dbReference>
<keyword evidence="2" id="KW-0472">Membrane</keyword>
<evidence type="ECO:0000256" key="2">
    <source>
        <dbReference type="SAM" id="Phobius"/>
    </source>
</evidence>
<feature type="region of interest" description="Disordered" evidence="1">
    <location>
        <begin position="745"/>
        <end position="765"/>
    </location>
</feature>
<dbReference type="KEGG" id="sdyn:Mal52_39980"/>
<dbReference type="EMBL" id="CP036276">
    <property type="protein sequence ID" value="QDU45504.1"/>
    <property type="molecule type" value="Genomic_DNA"/>
</dbReference>
<evidence type="ECO:0000313" key="4">
    <source>
        <dbReference type="EMBL" id="QDU45504.1"/>
    </source>
</evidence>
<keyword evidence="2" id="KW-0812">Transmembrane</keyword>
<keyword evidence="3" id="KW-0732">Signal</keyword>
<dbReference type="GO" id="GO:0016740">
    <property type="term" value="F:transferase activity"/>
    <property type="evidence" value="ECO:0007669"/>
    <property type="project" value="UniProtKB-KW"/>
</dbReference>
<evidence type="ECO:0000256" key="1">
    <source>
        <dbReference type="SAM" id="MobiDB-lite"/>
    </source>
</evidence>
<organism evidence="4 5">
    <name type="scientific">Symmachiella dynata</name>
    <dbReference type="NCBI Taxonomy" id="2527995"/>
    <lineage>
        <taxon>Bacteria</taxon>
        <taxon>Pseudomonadati</taxon>
        <taxon>Planctomycetota</taxon>
        <taxon>Planctomycetia</taxon>
        <taxon>Planctomycetales</taxon>
        <taxon>Planctomycetaceae</taxon>
        <taxon>Symmachiella</taxon>
    </lineage>
</organism>
<evidence type="ECO:0000313" key="5">
    <source>
        <dbReference type="Proteomes" id="UP000319383"/>
    </source>
</evidence>
<dbReference type="Gene3D" id="3.40.50.880">
    <property type="match status" value="1"/>
</dbReference>
<name>A0A517ZSS9_9PLAN</name>